<dbReference type="HOGENOM" id="CLU_076609_1_0_9"/>
<dbReference type="InterPro" id="IPR005229">
    <property type="entry name" value="YicC/YloC-like"/>
</dbReference>
<comment type="similarity">
    <text evidence="5">Belongs to the YicC/YloC family.</text>
</comment>
<dbReference type="NCBIfam" id="TIGR00255">
    <property type="entry name" value="YicC/YloC family endoribonuclease"/>
    <property type="match status" value="1"/>
</dbReference>
<keyword evidence="4" id="KW-0378">Hydrolase</keyword>
<evidence type="ECO:0000256" key="4">
    <source>
        <dbReference type="ARBA" id="ARBA00022801"/>
    </source>
</evidence>
<dbReference type="RefSeq" id="WP_015757834.1">
    <property type="nucleotide sequence ID" value="NC_013216.1"/>
</dbReference>
<sequence>MLKSMTGFGHGEAYVQGRKFVIELKAVNHRYLDIVVRLPRMLNFLEDRVRKQIQSAIARGRVDIFFAMEQLAEKNAAVKVDKALGASYHKAIKELQTDLQLTGQINVIDIAQFPDVLVLQEIEEDVESWWPVVQQALTEALDSLRQMREAEGRQLEQDIACRINKISSIKNEIKEIAPQVVEDYRLRLSRQLSDWLGDNIPDPVRVAGEIALFADRSNITEEIVRLESHLKQVDACLAGNEPVGRKLDFIVQEMNREINTVASKANNVEISKLVVDVKSELEKVREQIQNVE</sequence>
<organism evidence="8 9">
    <name type="scientific">Desulfofarcimen acetoxidans (strain ATCC 49208 / DSM 771 / KCTC 5769 / VKM B-1644 / 5575)</name>
    <name type="common">Desulfotomaculum acetoxidans</name>
    <dbReference type="NCBI Taxonomy" id="485916"/>
    <lineage>
        <taxon>Bacteria</taxon>
        <taxon>Bacillati</taxon>
        <taxon>Bacillota</taxon>
        <taxon>Clostridia</taxon>
        <taxon>Eubacteriales</taxon>
        <taxon>Peptococcaceae</taxon>
        <taxon>Desulfofarcimen</taxon>
    </lineage>
</organism>
<dbReference type="PANTHER" id="PTHR30636:SF3">
    <property type="entry name" value="UPF0701 PROTEIN YICC"/>
    <property type="match status" value="1"/>
</dbReference>
<evidence type="ECO:0000313" key="8">
    <source>
        <dbReference type="EMBL" id="ACV63133.1"/>
    </source>
</evidence>
<dbReference type="KEGG" id="dae:Dtox_2320"/>
<dbReference type="InterPro" id="IPR013551">
    <property type="entry name" value="YicC-like_C"/>
</dbReference>
<dbReference type="OrthoDB" id="9771229at2"/>
<accession>C8W078</accession>
<gene>
    <name evidence="8" type="ordered locus">Dtox_2320</name>
</gene>
<dbReference type="Pfam" id="PF03755">
    <property type="entry name" value="YicC-like_N"/>
    <property type="match status" value="1"/>
</dbReference>
<evidence type="ECO:0000313" key="9">
    <source>
        <dbReference type="Proteomes" id="UP000002217"/>
    </source>
</evidence>
<evidence type="ECO:0000256" key="5">
    <source>
        <dbReference type="ARBA" id="ARBA00035648"/>
    </source>
</evidence>
<reference evidence="8 9" key="1">
    <citation type="journal article" date="2009" name="Stand. Genomic Sci.">
        <title>Complete genome sequence of Desulfotomaculum acetoxidans type strain (5575).</title>
        <authorList>
            <person name="Spring S."/>
            <person name="Lapidus A."/>
            <person name="Schroder M."/>
            <person name="Gleim D."/>
            <person name="Sims D."/>
            <person name="Meincke L."/>
            <person name="Glavina Del Rio T."/>
            <person name="Tice H."/>
            <person name="Copeland A."/>
            <person name="Cheng J.F."/>
            <person name="Lucas S."/>
            <person name="Chen F."/>
            <person name="Nolan M."/>
            <person name="Bruce D."/>
            <person name="Goodwin L."/>
            <person name="Pitluck S."/>
            <person name="Ivanova N."/>
            <person name="Mavromatis K."/>
            <person name="Mikhailova N."/>
            <person name="Pati A."/>
            <person name="Chen A."/>
            <person name="Palaniappan K."/>
            <person name="Land M."/>
            <person name="Hauser L."/>
            <person name="Chang Y.J."/>
            <person name="Jeffries C.D."/>
            <person name="Chain P."/>
            <person name="Saunders E."/>
            <person name="Brettin T."/>
            <person name="Detter J.C."/>
            <person name="Goker M."/>
            <person name="Bristow J."/>
            <person name="Eisen J.A."/>
            <person name="Markowitz V."/>
            <person name="Hugenholtz P."/>
            <person name="Kyrpides N.C."/>
            <person name="Klenk H.P."/>
            <person name="Han C."/>
        </authorList>
    </citation>
    <scope>NUCLEOTIDE SEQUENCE [LARGE SCALE GENOMIC DNA]</scope>
    <source>
        <strain evidence="9">ATCC 49208 / DSM 771 / VKM B-1644</strain>
    </source>
</reference>
<protein>
    <submittedName>
        <fullName evidence="8">YicC domain protein</fullName>
    </submittedName>
</protein>
<dbReference type="EMBL" id="CP001720">
    <property type="protein sequence ID" value="ACV63133.1"/>
    <property type="molecule type" value="Genomic_DNA"/>
</dbReference>
<keyword evidence="2" id="KW-0540">Nuclease</keyword>
<proteinExistence type="inferred from homology"/>
<dbReference type="AlphaFoldDB" id="C8W078"/>
<name>C8W078_DESAS</name>
<evidence type="ECO:0000256" key="1">
    <source>
        <dbReference type="ARBA" id="ARBA00001968"/>
    </source>
</evidence>
<dbReference type="Proteomes" id="UP000002217">
    <property type="component" value="Chromosome"/>
</dbReference>
<evidence type="ECO:0000259" key="7">
    <source>
        <dbReference type="Pfam" id="PF08340"/>
    </source>
</evidence>
<evidence type="ECO:0000256" key="3">
    <source>
        <dbReference type="ARBA" id="ARBA00022759"/>
    </source>
</evidence>
<comment type="cofactor">
    <cofactor evidence="1">
        <name>a divalent metal cation</name>
        <dbReference type="ChEBI" id="CHEBI:60240"/>
    </cofactor>
</comment>
<evidence type="ECO:0000259" key="6">
    <source>
        <dbReference type="Pfam" id="PF03755"/>
    </source>
</evidence>
<dbReference type="GO" id="GO:0004521">
    <property type="term" value="F:RNA endonuclease activity"/>
    <property type="evidence" value="ECO:0007669"/>
    <property type="project" value="InterPro"/>
</dbReference>
<dbReference type="GO" id="GO:0016787">
    <property type="term" value="F:hydrolase activity"/>
    <property type="evidence" value="ECO:0007669"/>
    <property type="project" value="UniProtKB-KW"/>
</dbReference>
<dbReference type="InterPro" id="IPR013527">
    <property type="entry name" value="YicC-like_N"/>
</dbReference>
<keyword evidence="3" id="KW-0255">Endonuclease</keyword>
<keyword evidence="9" id="KW-1185">Reference proteome</keyword>
<feature type="domain" description="Endoribonuclease YicC-like C-terminal" evidence="7">
    <location>
        <begin position="173"/>
        <end position="292"/>
    </location>
</feature>
<dbReference type="STRING" id="485916.Dtox_2320"/>
<evidence type="ECO:0000256" key="2">
    <source>
        <dbReference type="ARBA" id="ARBA00022722"/>
    </source>
</evidence>
<dbReference type="eggNOG" id="COG1561">
    <property type="taxonomic scope" value="Bacteria"/>
</dbReference>
<dbReference type="PANTHER" id="PTHR30636">
    <property type="entry name" value="UPF0701 PROTEIN YICC"/>
    <property type="match status" value="1"/>
</dbReference>
<feature type="domain" description="Endoribonuclease YicC-like N-terminal" evidence="6">
    <location>
        <begin position="2"/>
        <end position="156"/>
    </location>
</feature>
<dbReference type="Pfam" id="PF08340">
    <property type="entry name" value="YicC-like_C"/>
    <property type="match status" value="1"/>
</dbReference>